<feature type="compositionally biased region" description="Basic residues" evidence="1">
    <location>
        <begin position="101"/>
        <end position="120"/>
    </location>
</feature>
<dbReference type="PROSITE" id="PS51029">
    <property type="entry name" value="MADF"/>
    <property type="match status" value="2"/>
</dbReference>
<protein>
    <recommendedName>
        <fullName evidence="3">MADF domain-containing protein</fullName>
    </recommendedName>
</protein>
<dbReference type="InterPro" id="IPR006578">
    <property type="entry name" value="MADF-dom"/>
</dbReference>
<dbReference type="GO" id="GO:0005634">
    <property type="term" value="C:nucleus"/>
    <property type="evidence" value="ECO:0007669"/>
    <property type="project" value="TreeGrafter"/>
</dbReference>
<keyword evidence="2" id="KW-0472">Membrane</keyword>
<organism evidence="4 5">
    <name type="scientific">Drosophila guanche</name>
    <name type="common">Fruit fly</name>
    <dbReference type="NCBI Taxonomy" id="7266"/>
    <lineage>
        <taxon>Eukaryota</taxon>
        <taxon>Metazoa</taxon>
        <taxon>Ecdysozoa</taxon>
        <taxon>Arthropoda</taxon>
        <taxon>Hexapoda</taxon>
        <taxon>Insecta</taxon>
        <taxon>Pterygota</taxon>
        <taxon>Neoptera</taxon>
        <taxon>Endopterygota</taxon>
        <taxon>Diptera</taxon>
        <taxon>Brachycera</taxon>
        <taxon>Muscomorpha</taxon>
        <taxon>Ephydroidea</taxon>
        <taxon>Drosophilidae</taxon>
        <taxon>Drosophila</taxon>
        <taxon>Sophophora</taxon>
    </lineage>
</organism>
<keyword evidence="5" id="KW-1185">Reference proteome</keyword>
<feature type="region of interest" description="Disordered" evidence="1">
    <location>
        <begin position="93"/>
        <end position="120"/>
    </location>
</feature>
<feature type="domain" description="MADF" evidence="3">
    <location>
        <begin position="215"/>
        <end position="303"/>
    </location>
</feature>
<dbReference type="PANTHER" id="PTHR12243:SF64">
    <property type="entry name" value="DORSAL INTERACTING PROTEIN 3-RELATED"/>
    <property type="match status" value="1"/>
</dbReference>
<evidence type="ECO:0000256" key="2">
    <source>
        <dbReference type="SAM" id="Phobius"/>
    </source>
</evidence>
<evidence type="ECO:0000313" key="4">
    <source>
        <dbReference type="EMBL" id="SPP77057.1"/>
    </source>
</evidence>
<feature type="compositionally biased region" description="Pro residues" evidence="1">
    <location>
        <begin position="363"/>
        <end position="378"/>
    </location>
</feature>
<evidence type="ECO:0000256" key="1">
    <source>
        <dbReference type="SAM" id="MobiDB-lite"/>
    </source>
</evidence>
<sequence>MGPFGPPLNDPKHPHLHTHAEPSSSSSSCRLCLLVCSFFCCCCCCLSAVSVADFFCTFCLFSLLACILCISSRVRFRCLSNLFVRHPSLRPTNNTSNNNINKKKRWKQQQHQYAARRRHRRRRRRRRLRHSFSLFSSIAVPFHFQFAYFCNSTFSYSPIIDVKGRSAVLRRFVAVRSAQTPAPLRLRHRNINRRTNCVYPRTTMPKEDPFVNRAQLLKAIKKYPEIWDSNNKLHMCRSVTSPMWTEIAEQFGGHVPTVKLQSIWSQMKYHYHNLVHRQILHKERFNTKWEHFDPMSFMYNITVAKIVGAQPAGGATEPLPANTDQAMSNPSTPIAIPTPPPPLPSASHGRGRPSGSLSWLHTPVPPPPPPQSPAPQPPHHLMGQPLPYTAFTGLLPPAAVPAELPPVAPPRKLGRPSSLHNSMRSRIIDAIKARPPLWAGRQRSEKGQGQSRTSAVWKEAAIEMGLTPTLMQTRWSIIKQRYVDELQKERYAQYSHQGFRSNWEHFERMSFMREILLKKVDEREQTREHIQEIVSEQQQQQQQHHQHHQQLGGQHLHHYRPPPGLLGLAEHAQDMPIGLVQHQLPLHEGVHVHPTLGVMHPHHPQAILAAGARRRVKHESDLDWDPFEMILQVHGTGEPAAN</sequence>
<dbReference type="EMBL" id="OUUW01000002">
    <property type="protein sequence ID" value="SPP77057.1"/>
    <property type="molecule type" value="Genomic_DNA"/>
</dbReference>
<dbReference type="PANTHER" id="PTHR12243">
    <property type="entry name" value="MADF DOMAIN TRANSCRIPTION FACTOR"/>
    <property type="match status" value="1"/>
</dbReference>
<feature type="region of interest" description="Disordered" evidence="1">
    <location>
        <begin position="535"/>
        <end position="561"/>
    </location>
</feature>
<keyword evidence="2" id="KW-1133">Transmembrane helix</keyword>
<feature type="region of interest" description="Disordered" evidence="1">
    <location>
        <begin position="314"/>
        <end position="384"/>
    </location>
</feature>
<dbReference type="InterPro" id="IPR039353">
    <property type="entry name" value="TF_Adf1"/>
</dbReference>
<dbReference type="GO" id="GO:0005667">
    <property type="term" value="C:transcription regulator complex"/>
    <property type="evidence" value="ECO:0007669"/>
    <property type="project" value="TreeGrafter"/>
</dbReference>
<feature type="transmembrane region" description="Helical" evidence="2">
    <location>
        <begin position="128"/>
        <end position="149"/>
    </location>
</feature>
<accession>A0A3B0J5H5</accession>
<proteinExistence type="predicted"/>
<feature type="transmembrane region" description="Helical" evidence="2">
    <location>
        <begin position="55"/>
        <end position="76"/>
    </location>
</feature>
<dbReference type="AlphaFoldDB" id="A0A3B0J5H5"/>
<dbReference type="SMART" id="SM00595">
    <property type="entry name" value="MADF"/>
    <property type="match status" value="2"/>
</dbReference>
<dbReference type="Proteomes" id="UP000268350">
    <property type="component" value="Unassembled WGS sequence"/>
</dbReference>
<dbReference type="OrthoDB" id="7294180at2759"/>
<gene>
    <name evidence="4" type="ORF">DGUA_6G007693</name>
</gene>
<dbReference type="GO" id="GO:0006357">
    <property type="term" value="P:regulation of transcription by RNA polymerase II"/>
    <property type="evidence" value="ECO:0007669"/>
    <property type="project" value="TreeGrafter"/>
</dbReference>
<feature type="domain" description="MADF" evidence="3">
    <location>
        <begin position="426"/>
        <end position="517"/>
    </location>
</feature>
<keyword evidence="2" id="KW-0812">Transmembrane</keyword>
<evidence type="ECO:0000259" key="3">
    <source>
        <dbReference type="PROSITE" id="PS51029"/>
    </source>
</evidence>
<name>A0A3B0J5H5_DROGU</name>
<feature type="compositionally biased region" description="Low complexity" evidence="1">
    <location>
        <begin position="537"/>
        <end position="554"/>
    </location>
</feature>
<reference evidence="5" key="1">
    <citation type="submission" date="2018-01" db="EMBL/GenBank/DDBJ databases">
        <authorList>
            <person name="Alioto T."/>
            <person name="Alioto T."/>
        </authorList>
    </citation>
    <scope>NUCLEOTIDE SEQUENCE [LARGE SCALE GENOMIC DNA]</scope>
</reference>
<dbReference type="Pfam" id="PF10545">
    <property type="entry name" value="MADF_DNA_bdg"/>
    <property type="match status" value="2"/>
</dbReference>
<evidence type="ECO:0000313" key="5">
    <source>
        <dbReference type="Proteomes" id="UP000268350"/>
    </source>
</evidence>